<protein>
    <submittedName>
        <fullName evidence="2">Uncharacterized protein</fullName>
    </submittedName>
</protein>
<evidence type="ECO:0000313" key="2">
    <source>
        <dbReference type="EMBL" id="KAA8544225.1"/>
    </source>
</evidence>
<dbReference type="EMBL" id="CM018034">
    <property type="protein sequence ID" value="KAA8544225.1"/>
    <property type="molecule type" value="Genomic_DNA"/>
</dbReference>
<feature type="region of interest" description="Disordered" evidence="1">
    <location>
        <begin position="44"/>
        <end position="65"/>
    </location>
</feature>
<gene>
    <name evidence="2" type="ORF">F0562_022237</name>
</gene>
<dbReference type="OrthoDB" id="2012132at2759"/>
<dbReference type="AlphaFoldDB" id="A0A5J5BM59"/>
<proteinExistence type="predicted"/>
<feature type="compositionally biased region" description="Pro residues" evidence="1">
    <location>
        <begin position="45"/>
        <end position="65"/>
    </location>
</feature>
<evidence type="ECO:0000256" key="1">
    <source>
        <dbReference type="SAM" id="MobiDB-lite"/>
    </source>
</evidence>
<dbReference type="Pfam" id="PF06830">
    <property type="entry name" value="Root_cap"/>
    <property type="match status" value="1"/>
</dbReference>
<dbReference type="InterPro" id="IPR009646">
    <property type="entry name" value="Root_cap"/>
</dbReference>
<evidence type="ECO:0000313" key="3">
    <source>
        <dbReference type="Proteomes" id="UP000325577"/>
    </source>
</evidence>
<reference evidence="2 3" key="1">
    <citation type="submission" date="2019-09" db="EMBL/GenBank/DDBJ databases">
        <title>A chromosome-level genome assembly of the Chinese tupelo Nyssa sinensis.</title>
        <authorList>
            <person name="Yang X."/>
            <person name="Kang M."/>
            <person name="Yang Y."/>
            <person name="Xiong H."/>
            <person name="Wang M."/>
            <person name="Zhang Z."/>
            <person name="Wang Z."/>
            <person name="Wu H."/>
            <person name="Ma T."/>
            <person name="Liu J."/>
            <person name="Xi Z."/>
        </authorList>
    </citation>
    <scope>NUCLEOTIDE SEQUENCE [LARGE SCALE GENOMIC DNA]</scope>
    <source>
        <strain evidence="2">J267</strain>
        <tissue evidence="2">Leaf</tissue>
    </source>
</reference>
<accession>A0A5J5BM59</accession>
<dbReference type="PANTHER" id="PTHR31656">
    <property type="entry name" value="ROOT CAP DOMAIN-CONTAINING PROTEIN"/>
    <property type="match status" value="1"/>
</dbReference>
<name>A0A5J5BM59_9ASTE</name>
<organism evidence="2 3">
    <name type="scientific">Nyssa sinensis</name>
    <dbReference type="NCBI Taxonomy" id="561372"/>
    <lineage>
        <taxon>Eukaryota</taxon>
        <taxon>Viridiplantae</taxon>
        <taxon>Streptophyta</taxon>
        <taxon>Embryophyta</taxon>
        <taxon>Tracheophyta</taxon>
        <taxon>Spermatophyta</taxon>
        <taxon>Magnoliopsida</taxon>
        <taxon>eudicotyledons</taxon>
        <taxon>Gunneridae</taxon>
        <taxon>Pentapetalae</taxon>
        <taxon>asterids</taxon>
        <taxon>Cornales</taxon>
        <taxon>Nyssaceae</taxon>
        <taxon>Nyssa</taxon>
    </lineage>
</organism>
<dbReference type="Proteomes" id="UP000325577">
    <property type="component" value="Linkage Group LG11"/>
</dbReference>
<sequence length="356" mass="39262">MLAYLCSRLRYLQTRLNLTSAATATAAVIPAAATSFSCLTAPSSFPSPPPPPRPMTPSPPLPPVSPPPLISPKKVYCKNKYYPHCYRMEHYCPSACPHQYCNKPGAVCQDPRSIGDGITFYFHGKKDHDFFIVSDSNLHVNAHFVGRRNEKIKRDFTWVQSLGILFDTHQLFIGAMKTAIRNDAVDRLAIVFDGKPVIFPEGEGSRWQPIAEPAGLSITRSRHTNGVVIEVEVEGNFKIKATVIPIIEQNSRVHNYVITEEDCFAHLDLGFKFNSLSGYVNGVLGQTYSSSYVSRVKMSVAMPVLGGDKEFASSSFFATDCAVARFSGHFNSSQSFEYANLNCGSGLDGRGVFCKR</sequence>
<keyword evidence="3" id="KW-1185">Reference proteome</keyword>